<protein>
    <submittedName>
        <fullName evidence="1">Uncharacterized protein</fullName>
    </submittedName>
</protein>
<accession>A0A6J4MS08</accession>
<proteinExistence type="predicted"/>
<gene>
    <name evidence="1" type="ORF">AVDCRST_MAG68-5167</name>
</gene>
<name>A0A6J4MS08_9BACT</name>
<dbReference type="AlphaFoldDB" id="A0A6J4MS08"/>
<reference evidence="1" key="1">
    <citation type="submission" date="2020-02" db="EMBL/GenBank/DDBJ databases">
        <authorList>
            <person name="Meier V. D."/>
        </authorList>
    </citation>
    <scope>NUCLEOTIDE SEQUENCE</scope>
    <source>
        <strain evidence="1">AVDCRST_MAG68</strain>
    </source>
</reference>
<organism evidence="1">
    <name type="scientific">uncultured Gemmatimonadota bacterium</name>
    <dbReference type="NCBI Taxonomy" id="203437"/>
    <lineage>
        <taxon>Bacteria</taxon>
        <taxon>Pseudomonadati</taxon>
        <taxon>Gemmatimonadota</taxon>
        <taxon>environmental samples</taxon>
    </lineage>
</organism>
<sequence length="102" mass="11323">MLAVTKAAALIKTHRMPYWHRPRWAIVDPFFGLQIARWCPGPELVRSHDRKGRELLSADRLEVGQTLCRQCEANALDAGLPPTNVDPFVLVPLRLIAGGNAA</sequence>
<evidence type="ECO:0000313" key="1">
    <source>
        <dbReference type="EMBL" id="CAA9365535.1"/>
    </source>
</evidence>
<dbReference type="EMBL" id="CADCTW010000217">
    <property type="protein sequence ID" value="CAA9365535.1"/>
    <property type="molecule type" value="Genomic_DNA"/>
</dbReference>